<evidence type="ECO:0000313" key="1">
    <source>
        <dbReference type="EMBL" id="OJJ30803.1"/>
    </source>
</evidence>
<dbReference type="AlphaFoldDB" id="A0A1L9R7F3"/>
<sequence length="160" mass="18176">MAINSVEDETWSCVYDHSSLWERFLATCSDEEKSFASFSPKQIMETFHQWLEELASETKHKIRKQAVDHGFIATLWNLAGKVIFILDGPEVSILGIGDKGIQDGDVVSSVQNGSSYCFEGITRHTRYQSSTKRPSPRDWNQLRYPVDDNLERVSNSGNND</sequence>
<keyword evidence="2" id="KW-1185">Reference proteome</keyword>
<evidence type="ECO:0000313" key="2">
    <source>
        <dbReference type="Proteomes" id="UP000184383"/>
    </source>
</evidence>
<reference evidence="2" key="1">
    <citation type="journal article" date="2017" name="Genome Biol.">
        <title>Comparative genomics reveals high biological diversity and specific adaptations in the industrially and medically important fungal genus Aspergillus.</title>
        <authorList>
            <person name="de Vries R.P."/>
            <person name="Riley R."/>
            <person name="Wiebenga A."/>
            <person name="Aguilar-Osorio G."/>
            <person name="Amillis S."/>
            <person name="Uchima C.A."/>
            <person name="Anderluh G."/>
            <person name="Asadollahi M."/>
            <person name="Askin M."/>
            <person name="Barry K."/>
            <person name="Battaglia E."/>
            <person name="Bayram O."/>
            <person name="Benocci T."/>
            <person name="Braus-Stromeyer S.A."/>
            <person name="Caldana C."/>
            <person name="Canovas D."/>
            <person name="Cerqueira G.C."/>
            <person name="Chen F."/>
            <person name="Chen W."/>
            <person name="Choi C."/>
            <person name="Clum A."/>
            <person name="Dos Santos R.A."/>
            <person name="Damasio A.R."/>
            <person name="Diallinas G."/>
            <person name="Emri T."/>
            <person name="Fekete E."/>
            <person name="Flipphi M."/>
            <person name="Freyberg S."/>
            <person name="Gallo A."/>
            <person name="Gournas C."/>
            <person name="Habgood R."/>
            <person name="Hainaut M."/>
            <person name="Harispe M.L."/>
            <person name="Henrissat B."/>
            <person name="Hilden K.S."/>
            <person name="Hope R."/>
            <person name="Hossain A."/>
            <person name="Karabika E."/>
            <person name="Karaffa L."/>
            <person name="Karanyi Z."/>
            <person name="Krasevec N."/>
            <person name="Kuo A."/>
            <person name="Kusch H."/>
            <person name="LaButti K."/>
            <person name="Lagendijk E.L."/>
            <person name="Lapidus A."/>
            <person name="Levasseur A."/>
            <person name="Lindquist E."/>
            <person name="Lipzen A."/>
            <person name="Logrieco A.F."/>
            <person name="MacCabe A."/>
            <person name="Maekelae M.R."/>
            <person name="Malavazi I."/>
            <person name="Melin P."/>
            <person name="Meyer V."/>
            <person name="Mielnichuk N."/>
            <person name="Miskei M."/>
            <person name="Molnar A.P."/>
            <person name="Mule G."/>
            <person name="Ngan C.Y."/>
            <person name="Orejas M."/>
            <person name="Orosz E."/>
            <person name="Ouedraogo J.P."/>
            <person name="Overkamp K.M."/>
            <person name="Park H.-S."/>
            <person name="Perrone G."/>
            <person name="Piumi F."/>
            <person name="Punt P.J."/>
            <person name="Ram A.F."/>
            <person name="Ramon A."/>
            <person name="Rauscher S."/>
            <person name="Record E."/>
            <person name="Riano-Pachon D.M."/>
            <person name="Robert V."/>
            <person name="Roehrig J."/>
            <person name="Ruller R."/>
            <person name="Salamov A."/>
            <person name="Salih N.S."/>
            <person name="Samson R.A."/>
            <person name="Sandor E."/>
            <person name="Sanguinetti M."/>
            <person name="Schuetze T."/>
            <person name="Sepcic K."/>
            <person name="Shelest E."/>
            <person name="Sherlock G."/>
            <person name="Sophianopoulou V."/>
            <person name="Squina F.M."/>
            <person name="Sun H."/>
            <person name="Susca A."/>
            <person name="Todd R.B."/>
            <person name="Tsang A."/>
            <person name="Unkles S.E."/>
            <person name="van de Wiele N."/>
            <person name="van Rossen-Uffink D."/>
            <person name="Oliveira J.V."/>
            <person name="Vesth T.C."/>
            <person name="Visser J."/>
            <person name="Yu J.-H."/>
            <person name="Zhou M."/>
            <person name="Andersen M.R."/>
            <person name="Archer D.B."/>
            <person name="Baker S.E."/>
            <person name="Benoit I."/>
            <person name="Brakhage A.A."/>
            <person name="Braus G.H."/>
            <person name="Fischer R."/>
            <person name="Frisvad J.C."/>
            <person name="Goldman G.H."/>
            <person name="Houbraken J."/>
            <person name="Oakley B."/>
            <person name="Pocsi I."/>
            <person name="Scazzocchio C."/>
            <person name="Seiboth B."/>
            <person name="vanKuyk P.A."/>
            <person name="Wortman J."/>
            <person name="Dyer P.S."/>
            <person name="Grigoriev I.V."/>
        </authorList>
    </citation>
    <scope>NUCLEOTIDE SEQUENCE [LARGE SCALE GENOMIC DNA]</scope>
    <source>
        <strain evidence="2">DTO 134E9</strain>
    </source>
</reference>
<dbReference type="GeneID" id="63749406"/>
<dbReference type="Proteomes" id="UP000184383">
    <property type="component" value="Unassembled WGS sequence"/>
</dbReference>
<name>A0A1L9R7F3_ASPWE</name>
<gene>
    <name evidence="1" type="ORF">ASPWEDRAFT_31512</name>
</gene>
<dbReference type="VEuPathDB" id="FungiDB:ASPWEDRAFT_31512"/>
<organism evidence="1 2">
    <name type="scientific">Aspergillus wentii DTO 134E9</name>
    <dbReference type="NCBI Taxonomy" id="1073089"/>
    <lineage>
        <taxon>Eukaryota</taxon>
        <taxon>Fungi</taxon>
        <taxon>Dikarya</taxon>
        <taxon>Ascomycota</taxon>
        <taxon>Pezizomycotina</taxon>
        <taxon>Eurotiomycetes</taxon>
        <taxon>Eurotiomycetidae</taxon>
        <taxon>Eurotiales</taxon>
        <taxon>Aspergillaceae</taxon>
        <taxon>Aspergillus</taxon>
        <taxon>Aspergillus subgen. Cremei</taxon>
    </lineage>
</organism>
<dbReference type="RefSeq" id="XP_040684480.1">
    <property type="nucleotide sequence ID" value="XM_040833558.1"/>
</dbReference>
<dbReference type="EMBL" id="KV878216">
    <property type="protein sequence ID" value="OJJ30803.1"/>
    <property type="molecule type" value="Genomic_DNA"/>
</dbReference>
<protein>
    <submittedName>
        <fullName evidence="1">Uncharacterized protein</fullName>
    </submittedName>
</protein>
<proteinExistence type="predicted"/>
<accession>A0A1L9R7F3</accession>